<feature type="transmembrane region" description="Helical" evidence="1">
    <location>
        <begin position="59"/>
        <end position="83"/>
    </location>
</feature>
<keyword evidence="1" id="KW-0812">Transmembrane</keyword>
<dbReference type="Pfam" id="PF14219">
    <property type="entry name" value="DUF4328"/>
    <property type="match status" value="1"/>
</dbReference>
<evidence type="ECO:0000259" key="2">
    <source>
        <dbReference type="Pfam" id="PF14219"/>
    </source>
</evidence>
<feature type="domain" description="DUF4328" evidence="2">
    <location>
        <begin position="52"/>
        <end position="207"/>
    </location>
</feature>
<dbReference type="Proteomes" id="UP001500298">
    <property type="component" value="Unassembled WGS sequence"/>
</dbReference>
<proteinExistence type="predicted"/>
<dbReference type="InterPro" id="IPR025565">
    <property type="entry name" value="DUF4328"/>
</dbReference>
<keyword evidence="1" id="KW-1133">Transmembrane helix</keyword>
<dbReference type="RefSeq" id="WP_345374366.1">
    <property type="nucleotide sequence ID" value="NZ_BAABJX010000058.1"/>
</dbReference>
<keyword evidence="1" id="KW-0472">Membrane</keyword>
<protein>
    <recommendedName>
        <fullName evidence="2">DUF4328 domain-containing protein</fullName>
    </recommendedName>
</protein>
<keyword evidence="4" id="KW-1185">Reference proteome</keyword>
<feature type="transmembrane region" description="Helical" evidence="1">
    <location>
        <begin position="14"/>
        <end position="34"/>
    </location>
</feature>
<evidence type="ECO:0000313" key="4">
    <source>
        <dbReference type="Proteomes" id="UP001500298"/>
    </source>
</evidence>
<gene>
    <name evidence="3" type="ORF">GCM10023331_36040</name>
</gene>
<feature type="transmembrane region" description="Helical" evidence="1">
    <location>
        <begin position="145"/>
        <end position="165"/>
    </location>
</feature>
<organism evidence="3 4">
    <name type="scientific">Algivirga pacifica</name>
    <dbReference type="NCBI Taxonomy" id="1162670"/>
    <lineage>
        <taxon>Bacteria</taxon>
        <taxon>Pseudomonadati</taxon>
        <taxon>Bacteroidota</taxon>
        <taxon>Cytophagia</taxon>
        <taxon>Cytophagales</taxon>
        <taxon>Flammeovirgaceae</taxon>
        <taxon>Algivirga</taxon>
    </lineage>
</organism>
<evidence type="ECO:0000313" key="3">
    <source>
        <dbReference type="EMBL" id="GAA4848118.1"/>
    </source>
</evidence>
<sequence length="228" mass="26800">MNFLKSNEARGKRAITFLYAVATINFIFIFIYLFKYNLVSSLLEMDNIAYSETLDMIDIIIGFVALVLLTCYVCSIVFFLQWFRRSYANLHVKVSHLNHGEGWAVGAWFIPFLNAFRPMQIMKEIYQETWVFIYKKQDRDYPKPSFLYINLWWMFWIISNITGQISWRVFGDADGITYDNKHSALFDSFDSLMSVIAGLLLIKVIRSYLPMERELAKLSPEAEKEILI</sequence>
<evidence type="ECO:0000256" key="1">
    <source>
        <dbReference type="SAM" id="Phobius"/>
    </source>
</evidence>
<accession>A0ABP9DMQ6</accession>
<comment type="caution">
    <text evidence="3">The sequence shown here is derived from an EMBL/GenBank/DDBJ whole genome shotgun (WGS) entry which is preliminary data.</text>
</comment>
<reference evidence="4" key="1">
    <citation type="journal article" date="2019" name="Int. J. Syst. Evol. Microbiol.">
        <title>The Global Catalogue of Microorganisms (GCM) 10K type strain sequencing project: providing services to taxonomists for standard genome sequencing and annotation.</title>
        <authorList>
            <consortium name="The Broad Institute Genomics Platform"/>
            <consortium name="The Broad Institute Genome Sequencing Center for Infectious Disease"/>
            <person name="Wu L."/>
            <person name="Ma J."/>
        </authorList>
    </citation>
    <scope>NUCLEOTIDE SEQUENCE [LARGE SCALE GENOMIC DNA]</scope>
    <source>
        <strain evidence="4">JCM 18326</strain>
    </source>
</reference>
<dbReference type="EMBL" id="BAABJX010000058">
    <property type="protein sequence ID" value="GAA4848118.1"/>
    <property type="molecule type" value="Genomic_DNA"/>
</dbReference>
<feature type="transmembrane region" description="Helical" evidence="1">
    <location>
        <begin position="185"/>
        <end position="205"/>
    </location>
</feature>
<name>A0ABP9DMQ6_9BACT</name>